<keyword evidence="1" id="KW-1133">Transmembrane helix</keyword>
<evidence type="ECO:0000256" key="2">
    <source>
        <dbReference type="SAM" id="SignalP"/>
    </source>
</evidence>
<keyword evidence="2" id="KW-0732">Signal</keyword>
<gene>
    <name evidence="3" type="ORF">GBAR_LOCUS13915</name>
</gene>
<name>A0AA35WJK2_GEOBA</name>
<feature type="transmembrane region" description="Helical" evidence="1">
    <location>
        <begin position="305"/>
        <end position="329"/>
    </location>
</feature>
<proteinExistence type="predicted"/>
<evidence type="ECO:0000313" key="4">
    <source>
        <dbReference type="Proteomes" id="UP001174909"/>
    </source>
</evidence>
<evidence type="ECO:0000256" key="1">
    <source>
        <dbReference type="SAM" id="Phobius"/>
    </source>
</evidence>
<keyword evidence="1" id="KW-0812">Transmembrane</keyword>
<feature type="signal peptide" evidence="2">
    <location>
        <begin position="1"/>
        <end position="36"/>
    </location>
</feature>
<organism evidence="3 4">
    <name type="scientific">Geodia barretti</name>
    <name type="common">Barrett's horny sponge</name>
    <dbReference type="NCBI Taxonomy" id="519541"/>
    <lineage>
        <taxon>Eukaryota</taxon>
        <taxon>Metazoa</taxon>
        <taxon>Porifera</taxon>
        <taxon>Demospongiae</taxon>
        <taxon>Heteroscleromorpha</taxon>
        <taxon>Tetractinellida</taxon>
        <taxon>Astrophorina</taxon>
        <taxon>Geodiidae</taxon>
        <taxon>Geodia</taxon>
    </lineage>
</organism>
<keyword evidence="1" id="KW-0472">Membrane</keyword>
<reference evidence="3" key="1">
    <citation type="submission" date="2023-03" db="EMBL/GenBank/DDBJ databases">
        <authorList>
            <person name="Steffen K."/>
            <person name="Cardenas P."/>
        </authorList>
    </citation>
    <scope>NUCLEOTIDE SEQUENCE</scope>
</reference>
<comment type="caution">
    <text evidence="3">The sequence shown here is derived from an EMBL/GenBank/DDBJ whole genome shotgun (WGS) entry which is preliminary data.</text>
</comment>
<dbReference type="EMBL" id="CASHTH010002036">
    <property type="protein sequence ID" value="CAI8023843.1"/>
    <property type="molecule type" value="Genomic_DNA"/>
</dbReference>
<evidence type="ECO:0000313" key="3">
    <source>
        <dbReference type="EMBL" id="CAI8023843.1"/>
    </source>
</evidence>
<sequence length="330" mass="36637">MAGWNNVNNRWLFCCSWRVQLLAVLWCMCCFNIAQAVHLTALGIYSTNATVTLCRNYNFTIVFECKASSPTYLQWSSSQLMESKSFLAANENGSFKLDGEFMFYLISVIPSNNGNRYFISQLQVPTTYFIDNDINHTTVTCKTSDDADGQTWAIKFSDAVESRPEIINANMTSIDTLYVSWNTGSISGIVNIAIKLRTASEIENAAVVDGSSTDIRFRYDNCLFHGNVTIIVEVFDNCQRNFASEPYYISLTTTDELPSSTFVGAINNYSSLSTSRISTHQPSAVIYTSSPTLTSTPSSDTSQKIVVGGVLSNVLILIFTFTVVTWCYAC</sequence>
<feature type="chain" id="PRO_5041337656" evidence="2">
    <location>
        <begin position="37"/>
        <end position="330"/>
    </location>
</feature>
<keyword evidence="4" id="KW-1185">Reference proteome</keyword>
<protein>
    <submittedName>
        <fullName evidence="3">Uncharacterized protein</fullName>
    </submittedName>
</protein>
<accession>A0AA35WJK2</accession>
<dbReference type="Proteomes" id="UP001174909">
    <property type="component" value="Unassembled WGS sequence"/>
</dbReference>
<dbReference type="AlphaFoldDB" id="A0AA35WJK2"/>